<reference evidence="1" key="1">
    <citation type="submission" date="2019-11" db="EMBL/GenBank/DDBJ databases">
        <authorList>
            <person name="Feng L."/>
        </authorList>
    </citation>
    <scope>NUCLEOTIDE SEQUENCE</scope>
    <source>
        <strain evidence="1">AMuciniphilaLFYP55</strain>
    </source>
</reference>
<dbReference type="AlphaFoldDB" id="A0A6N2SII3"/>
<accession>A0A6N2SII3</accession>
<proteinExistence type="predicted"/>
<sequence length="153" mass="17022">MKPILLAGSSLLVLSSCSITQESPVNIKGLSNVLSSTASQELQRAGEEACRKAGYSNFSSNILVFSTDVSYHFTGRAILDIDRVTRKQIQDICYISEPPNVRIKGKMTVARTRNYRIPGIILPLLRWTGGTIYVECPVDILYYEPDSSFRESL</sequence>
<protein>
    <submittedName>
        <fullName evidence="1">Uncharacterized protein</fullName>
    </submittedName>
</protein>
<gene>
    <name evidence="1" type="ORF">AMLFYP55_02178</name>
</gene>
<dbReference type="GeneID" id="84023072"/>
<organism evidence="1">
    <name type="scientific">Akkermansia muciniphila</name>
    <dbReference type="NCBI Taxonomy" id="239935"/>
    <lineage>
        <taxon>Bacteria</taxon>
        <taxon>Pseudomonadati</taxon>
        <taxon>Verrucomicrobiota</taxon>
        <taxon>Verrucomicrobiia</taxon>
        <taxon>Verrucomicrobiales</taxon>
        <taxon>Akkermansiaceae</taxon>
        <taxon>Akkermansia</taxon>
    </lineage>
</organism>
<name>A0A6N2SII3_9BACT</name>
<evidence type="ECO:0000313" key="1">
    <source>
        <dbReference type="EMBL" id="VYS93307.1"/>
    </source>
</evidence>
<dbReference type="OrthoDB" id="199687at2"/>
<dbReference type="RefSeq" id="WP_102722299.1">
    <property type="nucleotide sequence ID" value="NZ_CACRSS010000002.1"/>
</dbReference>
<dbReference type="EMBL" id="CACRSS010000002">
    <property type="protein sequence ID" value="VYS93307.1"/>
    <property type="molecule type" value="Genomic_DNA"/>
</dbReference>
<dbReference type="PROSITE" id="PS51257">
    <property type="entry name" value="PROKAR_LIPOPROTEIN"/>
    <property type="match status" value="1"/>
</dbReference>